<evidence type="ECO:0000256" key="1">
    <source>
        <dbReference type="ARBA" id="ARBA00022603"/>
    </source>
</evidence>
<dbReference type="SUPFAM" id="SSF53335">
    <property type="entry name" value="S-adenosyl-L-methionine-dependent methyltransferases"/>
    <property type="match status" value="1"/>
</dbReference>
<evidence type="ECO:0000313" key="8">
    <source>
        <dbReference type="Proteomes" id="UP000001591"/>
    </source>
</evidence>
<dbReference type="GO" id="GO:0046983">
    <property type="term" value="F:protein dimerization activity"/>
    <property type="evidence" value="ECO:0007669"/>
    <property type="project" value="InterPro"/>
</dbReference>
<evidence type="ECO:0000259" key="6">
    <source>
        <dbReference type="Pfam" id="PF08100"/>
    </source>
</evidence>
<name>B6ITU5_RHOCS</name>
<dbReference type="Pfam" id="PF00891">
    <property type="entry name" value="Methyltransf_2"/>
    <property type="match status" value="1"/>
</dbReference>
<dbReference type="SUPFAM" id="SSF46785">
    <property type="entry name" value="Winged helix' DNA-binding domain"/>
    <property type="match status" value="1"/>
</dbReference>
<dbReference type="InterPro" id="IPR012967">
    <property type="entry name" value="COMT_dimerisation"/>
</dbReference>
<proteinExistence type="predicted"/>
<feature type="domain" description="O-methyltransferase C-terminal" evidence="5">
    <location>
        <begin position="191"/>
        <end position="367"/>
    </location>
</feature>
<dbReference type="PROSITE" id="PS51683">
    <property type="entry name" value="SAM_OMT_II"/>
    <property type="match status" value="1"/>
</dbReference>
<dbReference type="InterPro" id="IPR029063">
    <property type="entry name" value="SAM-dependent_MTases_sf"/>
</dbReference>
<evidence type="ECO:0000256" key="2">
    <source>
        <dbReference type="ARBA" id="ARBA00022679"/>
    </source>
</evidence>
<dbReference type="Pfam" id="PF08100">
    <property type="entry name" value="Dimerisation"/>
    <property type="match status" value="1"/>
</dbReference>
<organism evidence="7 8">
    <name type="scientific">Rhodospirillum centenum (strain ATCC 51521 / SW)</name>
    <dbReference type="NCBI Taxonomy" id="414684"/>
    <lineage>
        <taxon>Bacteria</taxon>
        <taxon>Pseudomonadati</taxon>
        <taxon>Pseudomonadota</taxon>
        <taxon>Alphaproteobacteria</taxon>
        <taxon>Rhodospirillales</taxon>
        <taxon>Rhodospirillaceae</taxon>
        <taxon>Rhodospirillum</taxon>
    </lineage>
</organism>
<dbReference type="InterPro" id="IPR036390">
    <property type="entry name" value="WH_DNA-bd_sf"/>
</dbReference>
<evidence type="ECO:0000313" key="7">
    <source>
        <dbReference type="EMBL" id="ACI99481.1"/>
    </source>
</evidence>
<accession>B6ITU5</accession>
<dbReference type="EC" id="2.1.1.-" evidence="7"/>
<keyword evidence="2 7" id="KW-0808">Transferase</keyword>
<dbReference type="HOGENOM" id="CLU_005533_12_0_5"/>
<feature type="active site" description="Proton acceptor" evidence="4">
    <location>
        <position position="296"/>
    </location>
</feature>
<keyword evidence="3" id="KW-0949">S-adenosyl-L-methionine</keyword>
<dbReference type="PANTHER" id="PTHR43712:SF2">
    <property type="entry name" value="O-METHYLTRANSFERASE CICE"/>
    <property type="match status" value="1"/>
</dbReference>
<dbReference type="AlphaFoldDB" id="B6ITU5"/>
<feature type="domain" description="O-methyltransferase dimerisation" evidence="6">
    <location>
        <begin position="62"/>
        <end position="137"/>
    </location>
</feature>
<dbReference type="CDD" id="cd02440">
    <property type="entry name" value="AdoMet_MTases"/>
    <property type="match status" value="1"/>
</dbReference>
<gene>
    <name evidence="7" type="primary">crtF</name>
    <name evidence="7" type="ordered locus">RC1_2092</name>
</gene>
<dbReference type="InterPro" id="IPR001077">
    <property type="entry name" value="COMT_C"/>
</dbReference>
<protein>
    <submittedName>
        <fullName evidence="7">Hydroxyneurosporene methyltransferase</fullName>
        <ecNumber evidence="7">2.1.1.-</ecNumber>
    </submittedName>
</protein>
<evidence type="ECO:0000259" key="5">
    <source>
        <dbReference type="Pfam" id="PF00891"/>
    </source>
</evidence>
<dbReference type="OrthoDB" id="7418600at2"/>
<dbReference type="PANTHER" id="PTHR43712">
    <property type="entry name" value="PUTATIVE (AFU_ORTHOLOGUE AFUA_4G14580)-RELATED"/>
    <property type="match status" value="1"/>
</dbReference>
<dbReference type="GO" id="GO:0008171">
    <property type="term" value="F:O-methyltransferase activity"/>
    <property type="evidence" value="ECO:0007669"/>
    <property type="project" value="InterPro"/>
</dbReference>
<reference evidence="7 8" key="1">
    <citation type="journal article" date="2010" name="BMC Genomics">
        <title>Metabolic flexibility revealed in the genome of the cyst-forming alpha-1 proteobacterium Rhodospirillum centenum.</title>
        <authorList>
            <person name="Lu Y.K."/>
            <person name="Marden J."/>
            <person name="Han M."/>
            <person name="Swingley W.D."/>
            <person name="Mastrian S.D."/>
            <person name="Chowdhury S.R."/>
            <person name="Hao J."/>
            <person name="Helmy T."/>
            <person name="Kim S."/>
            <person name="Kurdoglu A.A."/>
            <person name="Matthies H.J."/>
            <person name="Rollo D."/>
            <person name="Stothard P."/>
            <person name="Blankenship R.E."/>
            <person name="Bauer C.E."/>
            <person name="Touchman J.W."/>
        </authorList>
    </citation>
    <scope>NUCLEOTIDE SEQUENCE [LARGE SCALE GENOMIC DNA]</scope>
    <source>
        <strain evidence="8">ATCC 51521 / SW</strain>
    </source>
</reference>
<dbReference type="KEGG" id="rce:RC1_2092"/>
<keyword evidence="1 7" id="KW-0489">Methyltransferase</keyword>
<dbReference type="EMBL" id="CP000613">
    <property type="protein sequence ID" value="ACI99481.1"/>
    <property type="molecule type" value="Genomic_DNA"/>
</dbReference>
<evidence type="ECO:0000256" key="4">
    <source>
        <dbReference type="PIRSR" id="PIRSR005739-1"/>
    </source>
</evidence>
<dbReference type="Proteomes" id="UP000001591">
    <property type="component" value="Chromosome"/>
</dbReference>
<dbReference type="GO" id="GO:0032259">
    <property type="term" value="P:methylation"/>
    <property type="evidence" value="ECO:0007669"/>
    <property type="project" value="UniProtKB-KW"/>
</dbReference>
<dbReference type="eggNOG" id="COG2226">
    <property type="taxonomic scope" value="Bacteria"/>
</dbReference>
<dbReference type="InterPro" id="IPR036388">
    <property type="entry name" value="WH-like_DNA-bd_sf"/>
</dbReference>
<sequence length="392" mass="41260">MASADHPAADHPADAPGTGAALLDRLLSLRDRLVASPRFRHWAARFPLTRPVARRRARALFDLCAGFVYSQVLLACVRLKLFDILAEGPQTPEALAPRLDLPLDSTTTLLRAAAALRLAEARSGGRYGLGPLGAAMLGNDGLAAMVEHHGLLYADLADPVALLRAGRTRTGLGGFWAYAAAEQPAGLERGTVTAYTALMAASQPMVAAEVLGAYPVRRHRCILDIGGGNGTFLMQVAQRAPNLRLMLFDLPAVAEQARERFAAAGLSERATAVGGSFRSDPLPTGADLITLVRIVHDHDDATVLALFRAIAEALGPDGTLLIAEPMSGTAGAEPVGDAYFGLYLMAMGSGRPRTPAELEALLRQAGFGHVEMARTSTPLVASVLVARLGRTG</sequence>
<keyword evidence="8" id="KW-1185">Reference proteome</keyword>
<dbReference type="Gene3D" id="1.10.10.10">
    <property type="entry name" value="Winged helix-like DNA-binding domain superfamily/Winged helix DNA-binding domain"/>
    <property type="match status" value="1"/>
</dbReference>
<dbReference type="PIRSF" id="PIRSF005739">
    <property type="entry name" value="O-mtase"/>
    <property type="match status" value="1"/>
</dbReference>
<dbReference type="Gene3D" id="3.40.50.150">
    <property type="entry name" value="Vaccinia Virus protein VP39"/>
    <property type="match status" value="1"/>
</dbReference>
<evidence type="ECO:0000256" key="3">
    <source>
        <dbReference type="ARBA" id="ARBA00022691"/>
    </source>
</evidence>
<dbReference type="RefSeq" id="WP_012567266.1">
    <property type="nucleotide sequence ID" value="NC_011420.2"/>
</dbReference>
<dbReference type="InterPro" id="IPR016461">
    <property type="entry name" value="COMT-like"/>
</dbReference>
<dbReference type="STRING" id="414684.RC1_2092"/>